<dbReference type="AlphaFoldDB" id="A0A644XXP2"/>
<gene>
    <name evidence="1" type="ORF">SDC9_67297</name>
</gene>
<proteinExistence type="predicted"/>
<name>A0A644XXP2_9ZZZZ</name>
<protein>
    <submittedName>
        <fullName evidence="1">Uncharacterized protein</fullName>
    </submittedName>
</protein>
<accession>A0A644XXP2</accession>
<dbReference type="EMBL" id="VSSQ01003471">
    <property type="protein sequence ID" value="MPM20859.1"/>
    <property type="molecule type" value="Genomic_DNA"/>
</dbReference>
<reference evidence="1" key="1">
    <citation type="submission" date="2019-08" db="EMBL/GenBank/DDBJ databases">
        <authorList>
            <person name="Kucharzyk K."/>
            <person name="Murdoch R.W."/>
            <person name="Higgins S."/>
            <person name="Loffler F."/>
        </authorList>
    </citation>
    <scope>NUCLEOTIDE SEQUENCE</scope>
</reference>
<organism evidence="1">
    <name type="scientific">bioreactor metagenome</name>
    <dbReference type="NCBI Taxonomy" id="1076179"/>
    <lineage>
        <taxon>unclassified sequences</taxon>
        <taxon>metagenomes</taxon>
        <taxon>ecological metagenomes</taxon>
    </lineage>
</organism>
<comment type="caution">
    <text evidence="1">The sequence shown here is derived from an EMBL/GenBank/DDBJ whole genome shotgun (WGS) entry which is preliminary data.</text>
</comment>
<evidence type="ECO:0000313" key="1">
    <source>
        <dbReference type="EMBL" id="MPM20859.1"/>
    </source>
</evidence>
<sequence length="97" mass="10831">MHDQVDAHGQGILIERSRPCVVYNGGDAMRLCELCKGRQVLHSQIQGSRALQVQYLGVRLYSSLHLFDIRRVHERRGDPEALEVDVADVLRPGVGIG</sequence>